<protein>
    <submittedName>
        <fullName evidence="2">---NA</fullName>
    </submittedName>
</protein>
<gene>
    <name evidence="2" type="ORF">PACLA_8A019302</name>
</gene>
<reference evidence="2" key="1">
    <citation type="submission" date="2020-04" db="EMBL/GenBank/DDBJ databases">
        <authorList>
            <person name="Alioto T."/>
            <person name="Alioto T."/>
            <person name="Gomez Garrido J."/>
        </authorList>
    </citation>
    <scope>NUCLEOTIDE SEQUENCE</scope>
    <source>
        <strain evidence="2">A484AB</strain>
    </source>
</reference>
<organism evidence="2 3">
    <name type="scientific">Paramuricea clavata</name>
    <name type="common">Red gorgonian</name>
    <name type="synonym">Violescent sea-whip</name>
    <dbReference type="NCBI Taxonomy" id="317549"/>
    <lineage>
        <taxon>Eukaryota</taxon>
        <taxon>Metazoa</taxon>
        <taxon>Cnidaria</taxon>
        <taxon>Anthozoa</taxon>
        <taxon>Octocorallia</taxon>
        <taxon>Malacalcyonacea</taxon>
        <taxon>Plexauridae</taxon>
        <taxon>Paramuricea</taxon>
    </lineage>
</organism>
<dbReference type="SMART" id="SM00356">
    <property type="entry name" value="ZnF_C3H1"/>
    <property type="match status" value="2"/>
</dbReference>
<dbReference type="PROSITE" id="PS50103">
    <property type="entry name" value="ZF_C3H1"/>
    <property type="match status" value="2"/>
</dbReference>
<evidence type="ECO:0000313" key="2">
    <source>
        <dbReference type="EMBL" id="CAB4006336.1"/>
    </source>
</evidence>
<dbReference type="GO" id="GO:0046872">
    <property type="term" value="F:metal ion binding"/>
    <property type="evidence" value="ECO:0007669"/>
    <property type="project" value="InterPro"/>
</dbReference>
<feature type="region of interest" description="Disordered" evidence="1">
    <location>
        <begin position="213"/>
        <end position="234"/>
    </location>
</feature>
<dbReference type="InterPro" id="IPR000571">
    <property type="entry name" value="Znf_CCCH"/>
</dbReference>
<dbReference type="AlphaFoldDB" id="A0A6S7HN34"/>
<dbReference type="Proteomes" id="UP001152795">
    <property type="component" value="Unassembled WGS sequence"/>
</dbReference>
<evidence type="ECO:0000256" key="1">
    <source>
        <dbReference type="SAM" id="MobiDB-lite"/>
    </source>
</evidence>
<comment type="caution">
    <text evidence="2">The sequence shown here is derived from an EMBL/GenBank/DDBJ whole genome shotgun (WGS) entry which is preliminary data.</text>
</comment>
<feature type="compositionally biased region" description="Polar residues" evidence="1">
    <location>
        <begin position="216"/>
        <end position="234"/>
    </location>
</feature>
<feature type="region of interest" description="Disordered" evidence="1">
    <location>
        <begin position="275"/>
        <end position="308"/>
    </location>
</feature>
<evidence type="ECO:0000313" key="3">
    <source>
        <dbReference type="Proteomes" id="UP001152795"/>
    </source>
</evidence>
<feature type="compositionally biased region" description="Polar residues" evidence="1">
    <location>
        <begin position="289"/>
        <end position="301"/>
    </location>
</feature>
<feature type="compositionally biased region" description="Basic and acidic residues" evidence="1">
    <location>
        <begin position="275"/>
        <end position="288"/>
    </location>
</feature>
<accession>A0A6S7HN34</accession>
<name>A0A6S7HN34_PARCT</name>
<sequence length="501" mass="56275">MNDLSCLTYDGETYRWLKTFEDLKCFINEALNMKGRWKSPGGDVKVFRSDGEGEFVIKWHGPRSKKLIIQSDNAEENLKSKLESLIDQGPSNVNISHEPTDVICPSVPDVCVSIDEPPVSQFANLKADFASLVDITSNLLSEVNSMRSKQKDFESVIRKQDDAICKLSEENLFLTSSLLSLESSIFNVMNNNYMFNNPKNSMKITISNDPEAIDKYQSTDPNKNTSHTSGPFLLNESSTLDESVTIIKDQPSVSVSDQPSVSDIEVVDNRKSVEATKLDKTSKTKPTMDETNSNAPGSVTDHSNRAPSGYSKHLTPCPFLKKRGFCKKGPVCDFLHQKRLFHSDMQGLHHNSMGQPFPHQNSTNSNASGPVIDHSIRAPSKYPKHLTPCPFLKKRGFCKKGPACDFLHQKHQSHSNMQGPHHNSMGQAFPHQKRQSHNNMQRPFHNPMGQSPFLPAFRYSPFPVNPCYFPPFRIPTYHPTPQPSLYPPPLMSIPTRSPVIY</sequence>
<dbReference type="Gene3D" id="4.10.1000.10">
    <property type="entry name" value="Zinc finger, CCCH-type"/>
    <property type="match status" value="1"/>
</dbReference>
<proteinExistence type="predicted"/>
<keyword evidence="3" id="KW-1185">Reference proteome</keyword>
<dbReference type="EMBL" id="CACRXK020005483">
    <property type="protein sequence ID" value="CAB4006336.1"/>
    <property type="molecule type" value="Genomic_DNA"/>
</dbReference>